<organism evidence="1 2">
    <name type="scientific">Methylophaga sulfidovorans</name>
    <dbReference type="NCBI Taxonomy" id="45496"/>
    <lineage>
        <taxon>Bacteria</taxon>
        <taxon>Pseudomonadati</taxon>
        <taxon>Pseudomonadota</taxon>
        <taxon>Gammaproteobacteria</taxon>
        <taxon>Thiotrichales</taxon>
        <taxon>Piscirickettsiaceae</taxon>
        <taxon>Methylophaga</taxon>
    </lineage>
</organism>
<dbReference type="InterPro" id="IPR017143">
    <property type="entry name" value="UCP037225"/>
</dbReference>
<accession>A0A1I4BMD6</accession>
<name>A0A1I4BMD6_9GAMM</name>
<proteinExistence type="predicted"/>
<gene>
    <name evidence="1" type="ORF">SAMN04488079_12013</name>
</gene>
<sequence>MVYALQEHTVSCPYCGEIISVVIDGSVESQEYIEDCEVCCRPITFTVEVDHTGLYVQTSHENE</sequence>
<dbReference type="STRING" id="45496.SAMN04488079_12013"/>
<dbReference type="PIRSF" id="PIRSF037225">
    <property type="entry name" value="UCP037225"/>
    <property type="match status" value="1"/>
</dbReference>
<reference evidence="2" key="1">
    <citation type="submission" date="2016-10" db="EMBL/GenBank/DDBJ databases">
        <authorList>
            <person name="Varghese N."/>
            <person name="Submissions S."/>
        </authorList>
    </citation>
    <scope>NUCLEOTIDE SEQUENCE [LARGE SCALE GENOMIC DNA]</scope>
    <source>
        <strain evidence="2">DSM 11578</strain>
    </source>
</reference>
<evidence type="ECO:0000313" key="2">
    <source>
        <dbReference type="Proteomes" id="UP000198924"/>
    </source>
</evidence>
<dbReference type="OrthoDB" id="9814566at2"/>
<dbReference type="InterPro" id="IPR025990">
    <property type="entry name" value="zinc_ribbon_bacterial"/>
</dbReference>
<keyword evidence="2" id="KW-1185">Reference proteome</keyword>
<dbReference type="Proteomes" id="UP000198924">
    <property type="component" value="Unassembled WGS sequence"/>
</dbReference>
<dbReference type="EMBL" id="FOSH01000020">
    <property type="protein sequence ID" value="SFK70004.1"/>
    <property type="molecule type" value="Genomic_DNA"/>
</dbReference>
<dbReference type="AlphaFoldDB" id="A0A1I4BMD6"/>
<dbReference type="RefSeq" id="WP_091715743.1">
    <property type="nucleotide sequence ID" value="NZ_FOSH01000020.1"/>
</dbReference>
<protein>
    <submittedName>
        <fullName evidence="1">Cysteine-rich CPXCG</fullName>
    </submittedName>
</protein>
<evidence type="ECO:0000313" key="1">
    <source>
        <dbReference type="EMBL" id="SFK70004.1"/>
    </source>
</evidence>
<dbReference type="Pfam" id="PF14255">
    <property type="entry name" value="Zn_ribbon_21"/>
    <property type="match status" value="1"/>
</dbReference>